<dbReference type="Ensembl" id="ENSNMLT00000026911.1">
    <property type="protein sequence ID" value="ENSNMLP00000024052.1"/>
    <property type="gene ID" value="ENSNMLG00000015454.1"/>
</dbReference>
<dbReference type="GO" id="GO:0003779">
    <property type="term" value="F:actin binding"/>
    <property type="evidence" value="ECO:0007669"/>
    <property type="project" value="TreeGrafter"/>
</dbReference>
<dbReference type="GO" id="GO:0032587">
    <property type="term" value="C:ruffle membrane"/>
    <property type="evidence" value="ECO:0007669"/>
    <property type="project" value="TreeGrafter"/>
</dbReference>
<dbReference type="Proteomes" id="UP000694523">
    <property type="component" value="Unplaced"/>
</dbReference>
<evidence type="ECO:0000256" key="1">
    <source>
        <dbReference type="SAM" id="MobiDB-lite"/>
    </source>
</evidence>
<dbReference type="AlphaFoldDB" id="A0A8C6WQG2"/>
<proteinExistence type="predicted"/>
<keyword evidence="4" id="KW-1185">Reference proteome</keyword>
<name>A0A8C6WQG2_9GOBI</name>
<feature type="region of interest" description="Disordered" evidence="1">
    <location>
        <begin position="1"/>
        <end position="29"/>
    </location>
</feature>
<protein>
    <recommendedName>
        <fullName evidence="2">PTB domain-containing protein</fullName>
    </recommendedName>
</protein>
<organism evidence="3 4">
    <name type="scientific">Neogobius melanostomus</name>
    <name type="common">round goby</name>
    <dbReference type="NCBI Taxonomy" id="47308"/>
    <lineage>
        <taxon>Eukaryota</taxon>
        <taxon>Metazoa</taxon>
        <taxon>Chordata</taxon>
        <taxon>Craniata</taxon>
        <taxon>Vertebrata</taxon>
        <taxon>Euteleostomi</taxon>
        <taxon>Actinopterygii</taxon>
        <taxon>Neopterygii</taxon>
        <taxon>Teleostei</taxon>
        <taxon>Neoteleostei</taxon>
        <taxon>Acanthomorphata</taxon>
        <taxon>Gobiaria</taxon>
        <taxon>Gobiiformes</taxon>
        <taxon>Gobioidei</taxon>
        <taxon>Gobiidae</taxon>
        <taxon>Benthophilinae</taxon>
        <taxon>Neogobiini</taxon>
        <taxon>Neogobius</taxon>
    </lineage>
</organism>
<evidence type="ECO:0000259" key="2">
    <source>
        <dbReference type="Pfam" id="PF08416"/>
    </source>
</evidence>
<dbReference type="SUPFAM" id="SSF50729">
    <property type="entry name" value="PH domain-like"/>
    <property type="match status" value="1"/>
</dbReference>
<accession>A0A8C6WQG2</accession>
<evidence type="ECO:0000313" key="3">
    <source>
        <dbReference type="Ensembl" id="ENSNMLP00000024052.1"/>
    </source>
</evidence>
<dbReference type="GO" id="GO:0007266">
    <property type="term" value="P:Rho protein signal transduction"/>
    <property type="evidence" value="ECO:0007669"/>
    <property type="project" value="TreeGrafter"/>
</dbReference>
<dbReference type="GO" id="GO:0035023">
    <property type="term" value="P:regulation of Rho protein signal transduction"/>
    <property type="evidence" value="ECO:0007669"/>
    <property type="project" value="TreeGrafter"/>
</dbReference>
<dbReference type="InterPro" id="IPR011993">
    <property type="entry name" value="PH-like_dom_sf"/>
</dbReference>
<dbReference type="PANTHER" id="PTHR12287">
    <property type="entry name" value="EPIDERMAL GROWTH FACTOR RECEPTOR KINASE SUBSTRATE EPS8-RELATED PROTEIN"/>
    <property type="match status" value="1"/>
</dbReference>
<dbReference type="GO" id="GO:1900029">
    <property type="term" value="P:positive regulation of ruffle assembly"/>
    <property type="evidence" value="ECO:0007669"/>
    <property type="project" value="TreeGrafter"/>
</dbReference>
<reference evidence="3" key="2">
    <citation type="submission" date="2025-09" db="UniProtKB">
        <authorList>
            <consortium name="Ensembl"/>
        </authorList>
    </citation>
    <scope>IDENTIFICATION</scope>
</reference>
<dbReference type="Gene3D" id="2.30.29.30">
    <property type="entry name" value="Pleckstrin-homology domain (PH domain)/Phosphotyrosine-binding domain (PTB)"/>
    <property type="match status" value="1"/>
</dbReference>
<dbReference type="GO" id="GO:0031982">
    <property type="term" value="C:vesicle"/>
    <property type="evidence" value="ECO:0007669"/>
    <property type="project" value="TreeGrafter"/>
</dbReference>
<dbReference type="InterPro" id="IPR039801">
    <property type="entry name" value="EPS8-like"/>
</dbReference>
<feature type="region of interest" description="Disordered" evidence="1">
    <location>
        <begin position="153"/>
        <end position="175"/>
    </location>
</feature>
<sequence>MSPEDLYSHRRTFHNDDQRASPVERNNITRPTGKSIYSMFTLNQKHFTLKERPTVDDCVAKLKKLDSKGRLWSQEMILELQGGHLLLSDIETKSELDSLSLNTIVETNAVLDTCAYNSLLTLTVQERNRRIPQVYMFQCEETGVVKADLDKATQRGGQGFAAPRSPRPPDQSEMR</sequence>
<dbReference type="Pfam" id="PF08416">
    <property type="entry name" value="PTB"/>
    <property type="match status" value="1"/>
</dbReference>
<reference evidence="3" key="1">
    <citation type="submission" date="2025-08" db="UniProtKB">
        <authorList>
            <consortium name="Ensembl"/>
        </authorList>
    </citation>
    <scope>IDENTIFICATION</scope>
</reference>
<dbReference type="PANTHER" id="PTHR12287:SF22">
    <property type="entry name" value="EPIDERMAL GROWTH FACTOR RECEPTOR KINASE SUBSTRATE 8-LIKE PROTEIN 3"/>
    <property type="match status" value="1"/>
</dbReference>
<evidence type="ECO:0000313" key="4">
    <source>
        <dbReference type="Proteomes" id="UP000694523"/>
    </source>
</evidence>
<feature type="domain" description="PTB" evidence="2">
    <location>
        <begin position="53"/>
        <end position="153"/>
    </location>
</feature>
<dbReference type="InterPro" id="IPR013625">
    <property type="entry name" value="PTB"/>
</dbReference>